<keyword evidence="4" id="KW-0378">Hydrolase</keyword>
<evidence type="ECO:0000256" key="8">
    <source>
        <dbReference type="ARBA" id="ARBA00023204"/>
    </source>
</evidence>
<dbReference type="InterPro" id="IPR027417">
    <property type="entry name" value="P-loop_NTPase"/>
</dbReference>
<keyword evidence="7" id="KW-0238">DNA-binding</keyword>
<dbReference type="Pfam" id="PF13481">
    <property type="entry name" value="AAA_25"/>
    <property type="match status" value="1"/>
</dbReference>
<dbReference type="GO" id="GO:0046872">
    <property type="term" value="F:metal ion binding"/>
    <property type="evidence" value="ECO:0007669"/>
    <property type="project" value="UniProtKB-KW"/>
</dbReference>
<keyword evidence="3" id="KW-0227">DNA damage</keyword>
<dbReference type="FunFam" id="3.40.50.300:FF:000050">
    <property type="entry name" value="DNA repair protein RadA"/>
    <property type="match status" value="1"/>
</dbReference>
<dbReference type="InterPro" id="IPR020588">
    <property type="entry name" value="RecA_ATP-bd"/>
</dbReference>
<keyword evidence="1" id="KW-0479">Metal-binding</keyword>
<proteinExistence type="predicted"/>
<dbReference type="PRINTS" id="PR01874">
    <property type="entry name" value="DNAREPAIRADA"/>
</dbReference>
<dbReference type="GO" id="GO:0016787">
    <property type="term" value="F:hydrolase activity"/>
    <property type="evidence" value="ECO:0007669"/>
    <property type="project" value="UniProtKB-KW"/>
</dbReference>
<evidence type="ECO:0000256" key="1">
    <source>
        <dbReference type="ARBA" id="ARBA00022723"/>
    </source>
</evidence>
<evidence type="ECO:0000256" key="3">
    <source>
        <dbReference type="ARBA" id="ARBA00022763"/>
    </source>
</evidence>
<protein>
    <recommendedName>
        <fullName evidence="9">RecA family profile 1 domain-containing protein</fullName>
    </recommendedName>
</protein>
<keyword evidence="2" id="KW-0547">Nucleotide-binding</keyword>
<dbReference type="CDD" id="cd01121">
    <property type="entry name" value="RadA_SMS_N"/>
    <property type="match status" value="1"/>
</dbReference>
<dbReference type="GO" id="GO:0140664">
    <property type="term" value="F:ATP-dependent DNA damage sensor activity"/>
    <property type="evidence" value="ECO:0007669"/>
    <property type="project" value="InterPro"/>
</dbReference>
<feature type="non-terminal residue" evidence="10">
    <location>
        <position position="1"/>
    </location>
</feature>
<evidence type="ECO:0000259" key="9">
    <source>
        <dbReference type="PROSITE" id="PS50162"/>
    </source>
</evidence>
<gene>
    <name evidence="10" type="ORF">S01H4_25627</name>
</gene>
<evidence type="ECO:0000256" key="2">
    <source>
        <dbReference type="ARBA" id="ARBA00022741"/>
    </source>
</evidence>
<dbReference type="AlphaFoldDB" id="X1A9E9"/>
<dbReference type="SMART" id="SM00382">
    <property type="entry name" value="AAA"/>
    <property type="match status" value="1"/>
</dbReference>
<dbReference type="GO" id="GO:0005829">
    <property type="term" value="C:cytosol"/>
    <property type="evidence" value="ECO:0007669"/>
    <property type="project" value="TreeGrafter"/>
</dbReference>
<evidence type="ECO:0000256" key="4">
    <source>
        <dbReference type="ARBA" id="ARBA00022801"/>
    </source>
</evidence>
<dbReference type="GO" id="GO:0000725">
    <property type="term" value="P:recombinational repair"/>
    <property type="evidence" value="ECO:0007669"/>
    <property type="project" value="TreeGrafter"/>
</dbReference>
<dbReference type="InterPro" id="IPR003593">
    <property type="entry name" value="AAA+_ATPase"/>
</dbReference>
<dbReference type="PANTHER" id="PTHR32472:SF10">
    <property type="entry name" value="DNA REPAIR PROTEIN RADA-LIKE PROTEIN"/>
    <property type="match status" value="1"/>
</dbReference>
<keyword evidence="8" id="KW-0234">DNA repair</keyword>
<reference evidence="10" key="1">
    <citation type="journal article" date="2014" name="Front. Microbiol.">
        <title>High frequency of phylogenetically diverse reductive dehalogenase-homologous genes in deep subseafloor sedimentary metagenomes.</title>
        <authorList>
            <person name="Kawai M."/>
            <person name="Futagami T."/>
            <person name="Toyoda A."/>
            <person name="Takaki Y."/>
            <person name="Nishi S."/>
            <person name="Hori S."/>
            <person name="Arai W."/>
            <person name="Tsubouchi T."/>
            <person name="Morono Y."/>
            <person name="Uchiyama I."/>
            <person name="Ito T."/>
            <person name="Fujiyama A."/>
            <person name="Inagaki F."/>
            <person name="Takami H."/>
        </authorList>
    </citation>
    <scope>NUCLEOTIDE SEQUENCE</scope>
    <source>
        <strain evidence="10">Expedition CK06-06</strain>
    </source>
</reference>
<dbReference type="PANTHER" id="PTHR32472">
    <property type="entry name" value="DNA REPAIR PROTEIN RADA"/>
    <property type="match status" value="1"/>
</dbReference>
<keyword evidence="5" id="KW-0067">ATP-binding</keyword>
<feature type="domain" description="RecA family profile 1" evidence="9">
    <location>
        <begin position="74"/>
        <end position="223"/>
    </location>
</feature>
<keyword evidence="6" id="KW-0346">Stress response</keyword>
<evidence type="ECO:0000256" key="6">
    <source>
        <dbReference type="ARBA" id="ARBA00023016"/>
    </source>
</evidence>
<dbReference type="Gene3D" id="3.40.50.300">
    <property type="entry name" value="P-loop containing nucleotide triphosphate hydrolases"/>
    <property type="match status" value="1"/>
</dbReference>
<dbReference type="InterPro" id="IPR041166">
    <property type="entry name" value="Rubredoxin_2"/>
</dbReference>
<dbReference type="EMBL" id="BART01012220">
    <property type="protein sequence ID" value="GAG78344.1"/>
    <property type="molecule type" value="Genomic_DNA"/>
</dbReference>
<dbReference type="GO" id="GO:0003677">
    <property type="term" value="F:DNA binding"/>
    <property type="evidence" value="ECO:0007669"/>
    <property type="project" value="UniProtKB-KW"/>
</dbReference>
<organism evidence="10">
    <name type="scientific">marine sediment metagenome</name>
    <dbReference type="NCBI Taxonomy" id="412755"/>
    <lineage>
        <taxon>unclassified sequences</taxon>
        <taxon>metagenomes</taxon>
        <taxon>ecological metagenomes</taxon>
    </lineage>
</organism>
<evidence type="ECO:0000256" key="7">
    <source>
        <dbReference type="ARBA" id="ARBA00023125"/>
    </source>
</evidence>
<sequence length="278" mass="30610">NIKLCGDIKLARQKTIFVCQNCGYKAPKWLGRCPDCGSWNSFVEELTEIGPREKGKRQNLTDRPQRIDTVTLDKKARNKTGLSEFDRILGGGVVPGSLVLIGGDPGIGKSTLILQVVHKMARKGLKTLYISSEESIQQMKMRAQRIAADSSELYLLSGTCLEDVIERLDELAPQIIVIDSIQTIFTESLGSSPGSIGQVREVTTRLMNLAKTSGRAIFLIGHVTKDGAIAGPKVLEHLVDTVLYFEGDGSHMYRILRSVKNRYGPTNEIGVFEMMDNG</sequence>
<comment type="caution">
    <text evidence="10">The sequence shown here is derived from an EMBL/GenBank/DDBJ whole genome shotgun (WGS) entry which is preliminary data.</text>
</comment>
<feature type="non-terminal residue" evidence="10">
    <location>
        <position position="278"/>
    </location>
</feature>
<name>X1A9E9_9ZZZZ</name>
<dbReference type="GO" id="GO:0005524">
    <property type="term" value="F:ATP binding"/>
    <property type="evidence" value="ECO:0007669"/>
    <property type="project" value="UniProtKB-KW"/>
</dbReference>
<accession>X1A9E9</accession>
<evidence type="ECO:0000313" key="10">
    <source>
        <dbReference type="EMBL" id="GAG78344.1"/>
    </source>
</evidence>
<dbReference type="PROSITE" id="PS50162">
    <property type="entry name" value="RECA_2"/>
    <property type="match status" value="1"/>
</dbReference>
<dbReference type="Pfam" id="PF18073">
    <property type="entry name" value="Zn_ribbon_LapB"/>
    <property type="match status" value="1"/>
</dbReference>
<evidence type="ECO:0000256" key="5">
    <source>
        <dbReference type="ARBA" id="ARBA00022840"/>
    </source>
</evidence>
<dbReference type="SUPFAM" id="SSF52540">
    <property type="entry name" value="P-loop containing nucleoside triphosphate hydrolases"/>
    <property type="match status" value="1"/>
</dbReference>